<dbReference type="RefSeq" id="WP_162658429.1">
    <property type="nucleotide sequence ID" value="NZ_LR593887.1"/>
</dbReference>
<evidence type="ECO:0000313" key="4">
    <source>
        <dbReference type="Proteomes" id="UP000464378"/>
    </source>
</evidence>
<dbReference type="InterPro" id="IPR020476">
    <property type="entry name" value="Nudix_hydrolase"/>
</dbReference>
<proteinExistence type="predicted"/>
<feature type="domain" description="Nudix hydrolase" evidence="2">
    <location>
        <begin position="17"/>
        <end position="151"/>
    </location>
</feature>
<dbReference type="EMBL" id="LR586016">
    <property type="protein sequence ID" value="VIP03349.1"/>
    <property type="molecule type" value="Genomic_DNA"/>
</dbReference>
<dbReference type="GO" id="GO:0016787">
    <property type="term" value="F:hydrolase activity"/>
    <property type="evidence" value="ECO:0007669"/>
    <property type="project" value="UniProtKB-KW"/>
</dbReference>
<dbReference type="EMBL" id="LR593887">
    <property type="protein sequence ID" value="VTS04070.1"/>
    <property type="molecule type" value="Genomic_DNA"/>
</dbReference>
<dbReference type="AlphaFoldDB" id="A0A6C2YQA2"/>
<organism evidence="3">
    <name type="scientific">Tuwongella immobilis</name>
    <dbReference type="NCBI Taxonomy" id="692036"/>
    <lineage>
        <taxon>Bacteria</taxon>
        <taxon>Pseudomonadati</taxon>
        <taxon>Planctomycetota</taxon>
        <taxon>Planctomycetia</taxon>
        <taxon>Gemmatales</taxon>
        <taxon>Gemmataceae</taxon>
        <taxon>Tuwongella</taxon>
    </lineage>
</organism>
<sequence length="157" mass="17168">MSQSADQSKPSTFTYPYARPAVTVDLVIATQESNPRVLLIQRAKDPFAGSWALPGGFVDAGETLEAAARRELLEETQLQVETLQQFGAFGDPGRDPRGWTISIAFLTKIAPEAASAIAGDDAAAVGWFPFRKLPKLAFDHEAILTAARVALRRWRNR</sequence>
<dbReference type="PROSITE" id="PS51462">
    <property type="entry name" value="NUDIX"/>
    <property type="match status" value="1"/>
</dbReference>
<keyword evidence="1 3" id="KW-0378">Hydrolase</keyword>
<accession>A0A6C2YQA2</accession>
<reference evidence="3" key="1">
    <citation type="submission" date="2019-04" db="EMBL/GenBank/DDBJ databases">
        <authorList>
            <consortium name="Science for Life Laboratories"/>
        </authorList>
    </citation>
    <scope>NUCLEOTIDE SEQUENCE</scope>
    <source>
        <strain evidence="3">MBLW1</strain>
    </source>
</reference>
<dbReference type="Pfam" id="PF00293">
    <property type="entry name" value="NUDIX"/>
    <property type="match status" value="1"/>
</dbReference>
<gene>
    <name evidence="3" type="ORF">GMBLW1_06110</name>
</gene>
<dbReference type="PRINTS" id="PR00502">
    <property type="entry name" value="NUDIXFAMILY"/>
</dbReference>
<dbReference type="InterPro" id="IPR015797">
    <property type="entry name" value="NUDIX_hydrolase-like_dom_sf"/>
</dbReference>
<dbReference type="InParanoid" id="A0A6C2YQA2"/>
<dbReference type="CDD" id="cd18873">
    <property type="entry name" value="NUDIX_NadM_like"/>
    <property type="match status" value="1"/>
</dbReference>
<evidence type="ECO:0000313" key="3">
    <source>
        <dbReference type="EMBL" id="VIP03349.1"/>
    </source>
</evidence>
<dbReference type="Gene3D" id="3.90.79.10">
    <property type="entry name" value="Nucleoside Triphosphate Pyrophosphohydrolase"/>
    <property type="match status" value="1"/>
</dbReference>
<evidence type="ECO:0000256" key="1">
    <source>
        <dbReference type="ARBA" id="ARBA00022801"/>
    </source>
</evidence>
<dbReference type="KEGG" id="tim:GMBLW1_06110"/>
<dbReference type="Proteomes" id="UP000464378">
    <property type="component" value="Chromosome"/>
</dbReference>
<keyword evidence="4" id="KW-1185">Reference proteome</keyword>
<protein>
    <recommendedName>
        <fullName evidence="2">Nudix hydrolase domain-containing protein</fullName>
    </recommendedName>
</protein>
<dbReference type="PANTHER" id="PTHR43736:SF1">
    <property type="entry name" value="DIHYDRONEOPTERIN TRIPHOSPHATE DIPHOSPHATASE"/>
    <property type="match status" value="1"/>
</dbReference>
<dbReference type="PANTHER" id="PTHR43736">
    <property type="entry name" value="ADP-RIBOSE PYROPHOSPHATASE"/>
    <property type="match status" value="1"/>
</dbReference>
<dbReference type="SUPFAM" id="SSF55811">
    <property type="entry name" value="Nudix"/>
    <property type="match status" value="1"/>
</dbReference>
<name>A0A6C2YQA2_9BACT</name>
<dbReference type="InterPro" id="IPR000086">
    <property type="entry name" value="NUDIX_hydrolase_dom"/>
</dbReference>
<evidence type="ECO:0000259" key="2">
    <source>
        <dbReference type="PROSITE" id="PS51462"/>
    </source>
</evidence>